<feature type="domain" description="FLYWCH-type" evidence="4">
    <location>
        <begin position="32"/>
        <end position="89"/>
    </location>
</feature>
<dbReference type="AlphaFoldDB" id="A0A819ACY7"/>
<dbReference type="Proteomes" id="UP000663865">
    <property type="component" value="Unassembled WGS sequence"/>
</dbReference>
<evidence type="ECO:0000256" key="1">
    <source>
        <dbReference type="ARBA" id="ARBA00022723"/>
    </source>
</evidence>
<dbReference type="EMBL" id="CAJNYV010005805">
    <property type="protein sequence ID" value="CAF3782568.1"/>
    <property type="molecule type" value="Genomic_DNA"/>
</dbReference>
<feature type="domain" description="MULE transposase" evidence="5">
    <location>
        <begin position="205"/>
        <end position="301"/>
    </location>
</feature>
<evidence type="ECO:0008006" key="8">
    <source>
        <dbReference type="Google" id="ProtNLM"/>
    </source>
</evidence>
<keyword evidence="1" id="KW-0479">Metal-binding</keyword>
<gene>
    <name evidence="6" type="ORF">KIK155_LOCUS31437</name>
</gene>
<evidence type="ECO:0000256" key="2">
    <source>
        <dbReference type="ARBA" id="ARBA00022771"/>
    </source>
</evidence>
<dbReference type="Pfam" id="PF04500">
    <property type="entry name" value="FLYWCH"/>
    <property type="match status" value="1"/>
</dbReference>
<dbReference type="Pfam" id="PF10551">
    <property type="entry name" value="MULE"/>
    <property type="match status" value="1"/>
</dbReference>
<protein>
    <recommendedName>
        <fullName evidence="8">MULE transposase domain-containing protein</fullName>
    </recommendedName>
</protein>
<comment type="caution">
    <text evidence="6">The sequence shown here is derived from an EMBL/GenBank/DDBJ whole genome shotgun (WGS) entry which is preliminary data.</text>
</comment>
<organism evidence="6 7">
    <name type="scientific">Rotaria socialis</name>
    <dbReference type="NCBI Taxonomy" id="392032"/>
    <lineage>
        <taxon>Eukaryota</taxon>
        <taxon>Metazoa</taxon>
        <taxon>Spiralia</taxon>
        <taxon>Gnathifera</taxon>
        <taxon>Rotifera</taxon>
        <taxon>Eurotatoria</taxon>
        <taxon>Bdelloidea</taxon>
        <taxon>Philodinida</taxon>
        <taxon>Philodinidae</taxon>
        <taxon>Rotaria</taxon>
    </lineage>
</organism>
<proteinExistence type="predicted"/>
<evidence type="ECO:0000313" key="7">
    <source>
        <dbReference type="Proteomes" id="UP000663865"/>
    </source>
</evidence>
<evidence type="ECO:0000259" key="5">
    <source>
        <dbReference type="Pfam" id="PF10551"/>
    </source>
</evidence>
<dbReference type="Gene3D" id="2.20.25.240">
    <property type="match status" value="1"/>
</dbReference>
<evidence type="ECO:0000256" key="3">
    <source>
        <dbReference type="ARBA" id="ARBA00022833"/>
    </source>
</evidence>
<name>A0A819ACY7_9BILA</name>
<dbReference type="PANTHER" id="PTHR47160">
    <property type="entry name" value="PUTATIVE-RELATED"/>
    <property type="match status" value="1"/>
</dbReference>
<evidence type="ECO:0000259" key="4">
    <source>
        <dbReference type="Pfam" id="PF04500"/>
    </source>
</evidence>
<sequence length="499" mass="57496">MTTILYAKLYKISTACSFLSGENHSPSPVISFIKSQKGKPLLVSDEYIFKLNKATTTSKYWICAHTACSAKIHTNTNNQLTKMTGEHSHVPEKETIVVRAFREKIKQRAIEETTPIPRIYDEECAKAMLSTAAIAVLPNSAINKARRAVTPIIPTTQLFDIPDPFARTLRDNSFLIIDKLIARRQRMILFASDEQLKMLFSAETILMDGTFSSCPKIFDQVYTIHSIKYEQSFPCVFGLLPNRLKLTYQFLFHELKSIAIQMKLDFAPKIVMSDFEPALMGVVKTEFSAATHSSCYFHFTQAIYRNIQRLGPCTIYNHDDDVKHFCRQLMALPLLPEPVIEDTYDELVRDLSTNMSKTMKHLLEYFQEQWFAKVPVSQWCVHGLSMRTNNNAEGTHLFLFLLKTHTVIFLLAFHSRFNRRVLVHHPNIWSFIKFLQGEESRFYHMNIQFAAGLGARAKQAKTIVIQRRIDCLDKRYYDGLINVMEYLNGLSFTVAKRKK</sequence>
<keyword evidence="2" id="KW-0863">Zinc-finger</keyword>
<dbReference type="PANTHER" id="PTHR47160:SF8">
    <property type="entry name" value="MULE TRANSPOSASE DOMAIN-CONTAINING PROTEIN"/>
    <property type="match status" value="1"/>
</dbReference>
<dbReference type="InterPro" id="IPR007588">
    <property type="entry name" value="Znf_FLYWCH"/>
</dbReference>
<reference evidence="6" key="1">
    <citation type="submission" date="2021-02" db="EMBL/GenBank/DDBJ databases">
        <authorList>
            <person name="Nowell W R."/>
        </authorList>
    </citation>
    <scope>NUCLEOTIDE SEQUENCE</scope>
</reference>
<evidence type="ECO:0000313" key="6">
    <source>
        <dbReference type="EMBL" id="CAF3782568.1"/>
    </source>
</evidence>
<accession>A0A819ACY7</accession>
<keyword evidence="3" id="KW-0862">Zinc</keyword>
<dbReference type="InterPro" id="IPR018289">
    <property type="entry name" value="MULE_transposase_dom"/>
</dbReference>
<dbReference type="GO" id="GO:0008270">
    <property type="term" value="F:zinc ion binding"/>
    <property type="evidence" value="ECO:0007669"/>
    <property type="project" value="UniProtKB-KW"/>
</dbReference>